<protein>
    <submittedName>
        <fullName evidence="4">Putative glucoamylase or glucodextranase</fullName>
    </submittedName>
</protein>
<dbReference type="PROSITE" id="PS51257">
    <property type="entry name" value="PROKAR_LIPOPROTEIN"/>
    <property type="match status" value="1"/>
</dbReference>
<evidence type="ECO:0000259" key="2">
    <source>
        <dbReference type="Pfam" id="PF00723"/>
    </source>
</evidence>
<dbReference type="SUPFAM" id="SSF48208">
    <property type="entry name" value="Six-hairpin glycosidases"/>
    <property type="match status" value="1"/>
</dbReference>
<dbReference type="InterPro" id="IPR011013">
    <property type="entry name" value="Gal_mutarotase_sf_dom"/>
</dbReference>
<feature type="signal peptide" evidence="1">
    <location>
        <begin position="1"/>
        <end position="19"/>
    </location>
</feature>
<dbReference type="InterPro" id="IPR011613">
    <property type="entry name" value="GH15-like"/>
</dbReference>
<dbReference type="Gene3D" id="2.70.98.10">
    <property type="match status" value="1"/>
</dbReference>
<dbReference type="InterPro" id="IPR006425">
    <property type="entry name" value="Glucoamylase_bac"/>
</dbReference>
<dbReference type="Pfam" id="PF00723">
    <property type="entry name" value="Glyco_hydro_15"/>
    <property type="match status" value="1"/>
</dbReference>
<dbReference type="AlphaFoldDB" id="Q21N65"/>
<organism evidence="4 5">
    <name type="scientific">Saccharophagus degradans (strain 2-40 / ATCC 43961 / DSM 17024)</name>
    <dbReference type="NCBI Taxonomy" id="203122"/>
    <lineage>
        <taxon>Bacteria</taxon>
        <taxon>Pseudomonadati</taxon>
        <taxon>Pseudomonadota</taxon>
        <taxon>Gammaproteobacteria</taxon>
        <taxon>Cellvibrionales</taxon>
        <taxon>Cellvibrionaceae</taxon>
        <taxon>Saccharophagus</taxon>
    </lineage>
</organism>
<dbReference type="InterPro" id="IPR014718">
    <property type="entry name" value="GH-type_carb-bd"/>
</dbReference>
<dbReference type="GeneID" id="98612291"/>
<dbReference type="HOGENOM" id="CLU_010471_0_0_6"/>
<feature type="domain" description="Glucodextranase N-terminal" evidence="3">
    <location>
        <begin position="38"/>
        <end position="321"/>
    </location>
</feature>
<keyword evidence="1" id="KW-0732">Signal</keyword>
<dbReference type="SUPFAM" id="SSF74650">
    <property type="entry name" value="Galactose mutarotase-like"/>
    <property type="match status" value="1"/>
</dbReference>
<dbReference type="InterPro" id="IPR015220">
    <property type="entry name" value="Glucodextranase_N"/>
</dbReference>
<proteinExistence type="predicted"/>
<evidence type="ECO:0000256" key="1">
    <source>
        <dbReference type="SAM" id="SignalP"/>
    </source>
</evidence>
<dbReference type="CDD" id="cd07430">
    <property type="entry name" value="GH15_N"/>
    <property type="match status" value="1"/>
</dbReference>
<dbReference type="PANTHER" id="PTHR31616:SF0">
    <property type="entry name" value="GLUCAN 1,4-ALPHA-GLUCOSIDASE"/>
    <property type="match status" value="1"/>
</dbReference>
<evidence type="ECO:0000259" key="3">
    <source>
        <dbReference type="Pfam" id="PF09137"/>
    </source>
</evidence>
<dbReference type="EMBL" id="CP000282">
    <property type="protein sequence ID" value="ABD79864.1"/>
    <property type="molecule type" value="Genomic_DNA"/>
</dbReference>
<dbReference type="RefSeq" id="WP_011467085.1">
    <property type="nucleotide sequence ID" value="NC_007912.1"/>
</dbReference>
<feature type="chain" id="PRO_5004199790" evidence="1">
    <location>
        <begin position="20"/>
        <end position="803"/>
    </location>
</feature>
<dbReference type="InterPro" id="IPR012341">
    <property type="entry name" value="6hp_glycosidase-like_sf"/>
</dbReference>
<sequence length="803" mass="87375">MRLQRLMTLCSVLALTGLAGCNNDKTSQTDHTSAQTTAPGAPGAAPTWAYSGKTGIGTSYEQYVEGRYQASAPTGNVSKVWFSVTQGILTETMYGLIHEAQLKDMQFFIQGPDFLHSERDDTEHHIEYLHTDAKGNPLSLAYKLVNKDKQGRYQIEKHIATNPDNQSVVMKVIFTSNIDGITPHLVANPHIANTGINDKGWVEDNTLYASDGNSAMAIALKGSPIIGSAGFVGTSDLPTDLADGKVDWQYSSTGETTGNVSLAASLPEMAKGSAEWEIALGFGDSAANANKAAQASLQAGFAKVLTNYNGEGDAVGWEDYLASLPNLPAMAAQATDGGKLAYTSAMVLKAQEDKSHAGALIASLSNPWGDIVPAVESSTGYKAVWPRDFYQVAMAFLALGDNETPKVAFEYLKKVQAGPDIEGYEGAPGWFLQKTHVDGTLEWYAVQLDQTAMPIMLGWRLWQAGILSDAEAKHWYTVMLKPAAEFLADGGEISLGWNKRTITPPYTQQERWEEQEGHSPSTTAAVIAGLVTAAEFAKFAGDSEGTTKYLAKADEYRSKLIPRTYTTQGNLNKAPSNGKYFLRVNLNEDPNDQGKLLERNGQIALNESDIIDPGFLELVRYGVTEATDEHITESLVEIDDPALPDFLKVKYTVNVNGKQAVGWRRYGGDGYGETTSTGEGYGHGGTMHPDQRGRIWPFFTGERGHYELALAKADNGVSDAELTNLRNIYVNSMETFANEGLMLPEQVWDGVGDNSAYNYPIGTGTNSATPLAWTHAEYLKLLRSLADKEVWDHYTPVAKRYKK</sequence>
<feature type="domain" description="GH15-like" evidence="2">
    <location>
        <begin position="340"/>
        <end position="781"/>
    </location>
</feature>
<reference evidence="4 5" key="1">
    <citation type="journal article" date="2008" name="PLoS Genet.">
        <title>Complete genome sequence of the complex carbohydrate-degrading marine bacterium, Saccharophagus degradans strain 2-40 T.</title>
        <authorList>
            <person name="Weiner R.M."/>
            <person name="Taylor L.E.II."/>
            <person name="Henrissat B."/>
            <person name="Hauser L."/>
            <person name="Land M."/>
            <person name="Coutinho P.M."/>
            <person name="Rancurel C."/>
            <person name="Saunders E.H."/>
            <person name="Longmire A.G."/>
            <person name="Zhang H."/>
            <person name="Bayer E.A."/>
            <person name="Gilbert H.J."/>
            <person name="Larimer F."/>
            <person name="Zhulin I.B."/>
            <person name="Ekborg N.A."/>
            <person name="Lamed R."/>
            <person name="Richardson P.M."/>
            <person name="Borovok I."/>
            <person name="Hutcheson S."/>
        </authorList>
    </citation>
    <scope>NUCLEOTIDE SEQUENCE [LARGE SCALE GENOMIC DNA]</scope>
    <source>
        <strain evidence="5">2-40 / ATCC 43961 / DSM 17024</strain>
    </source>
</reference>
<dbReference type="GO" id="GO:0005975">
    <property type="term" value="P:carbohydrate metabolic process"/>
    <property type="evidence" value="ECO:0007669"/>
    <property type="project" value="InterPro"/>
</dbReference>
<dbReference type="NCBIfam" id="TIGR01535">
    <property type="entry name" value="glucan_glucosid"/>
    <property type="match status" value="1"/>
</dbReference>
<dbReference type="GO" id="GO:0004553">
    <property type="term" value="F:hydrolase activity, hydrolyzing O-glycosyl compounds"/>
    <property type="evidence" value="ECO:0007669"/>
    <property type="project" value="UniProtKB-ARBA"/>
</dbReference>
<dbReference type="SMR" id="Q21N65"/>
<dbReference type="Proteomes" id="UP000001947">
    <property type="component" value="Chromosome"/>
</dbReference>
<dbReference type="eggNOG" id="COG3387">
    <property type="taxonomic scope" value="Bacteria"/>
</dbReference>
<dbReference type="KEGG" id="sde:Sde_0600"/>
<name>Q21N65_SACD2</name>
<gene>
    <name evidence="4" type="ordered locus">Sde_0600</name>
</gene>
<evidence type="ECO:0000313" key="5">
    <source>
        <dbReference type="Proteomes" id="UP000001947"/>
    </source>
</evidence>
<dbReference type="Gene3D" id="1.50.10.10">
    <property type="match status" value="1"/>
</dbReference>
<dbReference type="GO" id="GO:0016757">
    <property type="term" value="F:glycosyltransferase activity"/>
    <property type="evidence" value="ECO:0007669"/>
    <property type="project" value="UniProtKB-ARBA"/>
</dbReference>
<accession>Q21N65</accession>
<keyword evidence="5" id="KW-1185">Reference proteome</keyword>
<dbReference type="STRING" id="203122.Sde_0600"/>
<dbReference type="InterPro" id="IPR008928">
    <property type="entry name" value="6-hairpin_glycosidase_sf"/>
</dbReference>
<dbReference type="GO" id="GO:0030246">
    <property type="term" value="F:carbohydrate binding"/>
    <property type="evidence" value="ECO:0007669"/>
    <property type="project" value="InterPro"/>
</dbReference>
<dbReference type="CAZy" id="GH15">
    <property type="family name" value="Glycoside Hydrolase Family 15"/>
</dbReference>
<dbReference type="PANTHER" id="PTHR31616">
    <property type="entry name" value="TREHALASE"/>
    <property type="match status" value="1"/>
</dbReference>
<dbReference type="Pfam" id="PF09137">
    <property type="entry name" value="Glucodextran_N"/>
    <property type="match status" value="1"/>
</dbReference>
<evidence type="ECO:0000313" key="4">
    <source>
        <dbReference type="EMBL" id="ABD79864.1"/>
    </source>
</evidence>